<protein>
    <recommendedName>
        <fullName evidence="1">Copper-binding protein MbnP-like domain-containing protein</fullName>
    </recommendedName>
</protein>
<gene>
    <name evidence="2" type="ORF">GK108_13940</name>
</gene>
<organism evidence="2 3">
    <name type="scientific">Spirosoma terrae</name>
    <dbReference type="NCBI Taxonomy" id="1968276"/>
    <lineage>
        <taxon>Bacteria</taxon>
        <taxon>Pseudomonadati</taxon>
        <taxon>Bacteroidota</taxon>
        <taxon>Cytophagia</taxon>
        <taxon>Cytophagales</taxon>
        <taxon>Cytophagaceae</taxon>
        <taxon>Spirosoma</taxon>
    </lineage>
</organism>
<dbReference type="RefSeq" id="WP_163949114.1">
    <property type="nucleotide sequence ID" value="NZ_JAAFZH010000005.1"/>
</dbReference>
<dbReference type="EMBL" id="JAAFZH010000005">
    <property type="protein sequence ID" value="NDU95979.1"/>
    <property type="molecule type" value="Genomic_DNA"/>
</dbReference>
<dbReference type="InterPro" id="IPR046863">
    <property type="entry name" value="MbnP-like_dom"/>
</dbReference>
<name>A0A6L9LH56_9BACT</name>
<comment type="caution">
    <text evidence="2">The sequence shown here is derived from an EMBL/GenBank/DDBJ whole genome shotgun (WGS) entry which is preliminary data.</text>
</comment>
<dbReference type="PROSITE" id="PS51257">
    <property type="entry name" value="PROKAR_LIPOPROTEIN"/>
    <property type="match status" value="1"/>
</dbReference>
<feature type="domain" description="Copper-binding protein MbnP-like" evidence="1">
    <location>
        <begin position="36"/>
        <end position="251"/>
    </location>
</feature>
<keyword evidence="3" id="KW-1185">Reference proteome</keyword>
<dbReference type="Proteomes" id="UP000474175">
    <property type="component" value="Unassembled WGS sequence"/>
</dbReference>
<reference evidence="2 3" key="1">
    <citation type="submission" date="2020-02" db="EMBL/GenBank/DDBJ databases">
        <title>Draft genome sequence of two Spirosoma agri KCTC 52727 and Spirosoma terrae KCTC 52035.</title>
        <authorList>
            <person name="Rojas J."/>
            <person name="Ambika Manirajan B."/>
            <person name="Suarez C."/>
            <person name="Ratering S."/>
            <person name="Schnell S."/>
        </authorList>
    </citation>
    <scope>NUCLEOTIDE SEQUENCE [LARGE SCALE GENOMIC DNA]</scope>
    <source>
        <strain evidence="2 3">KCTC 52035</strain>
    </source>
</reference>
<proteinExistence type="predicted"/>
<sequence length="276" mass="30060">MRLAYSYSCLVSTLVASLLFISCSKETDDAIDPNATNSVAIEFENRVGDQKLVLGTPAYKNAAGEPFALTKLNYFISNIALRKEDGTVQQFPNQYFLIRQTDSQSQLITLKDVPSGNYSDITFTIGVDSVKSLSPVAERVGVLDITSYGDDGMYWNWNSGYIFFKIEGTSTAIPTTANANQQFGIHVGGYGGGWNGSPKTVNNLRTVTLSMPTKATVRSNIAPTVHLLVDALKVFDGPNKISLAKTNSVHMPAAATPVADNYKTMFQVDHVHNDKQ</sequence>
<dbReference type="Pfam" id="PF20243">
    <property type="entry name" value="MbnP"/>
    <property type="match status" value="1"/>
</dbReference>
<evidence type="ECO:0000259" key="1">
    <source>
        <dbReference type="Pfam" id="PF20243"/>
    </source>
</evidence>
<evidence type="ECO:0000313" key="3">
    <source>
        <dbReference type="Proteomes" id="UP000474175"/>
    </source>
</evidence>
<dbReference type="AlphaFoldDB" id="A0A6L9LH56"/>
<evidence type="ECO:0000313" key="2">
    <source>
        <dbReference type="EMBL" id="NDU95979.1"/>
    </source>
</evidence>
<accession>A0A6L9LH56</accession>